<organism evidence="1 2">
    <name type="scientific">Populus alba</name>
    <name type="common">White poplar</name>
    <dbReference type="NCBI Taxonomy" id="43335"/>
    <lineage>
        <taxon>Eukaryota</taxon>
        <taxon>Viridiplantae</taxon>
        <taxon>Streptophyta</taxon>
        <taxon>Embryophyta</taxon>
        <taxon>Tracheophyta</taxon>
        <taxon>Spermatophyta</taxon>
        <taxon>Magnoliopsida</taxon>
        <taxon>eudicotyledons</taxon>
        <taxon>Gunneridae</taxon>
        <taxon>Pentapetalae</taxon>
        <taxon>rosids</taxon>
        <taxon>fabids</taxon>
        <taxon>Malpighiales</taxon>
        <taxon>Salicaceae</taxon>
        <taxon>Saliceae</taxon>
        <taxon>Populus</taxon>
    </lineage>
</organism>
<reference evidence="1 2" key="1">
    <citation type="journal article" date="2024" name="Plant Biotechnol. J.">
        <title>Genome and CRISPR/Cas9 system of a widespread forest tree (Populus alba) in the world.</title>
        <authorList>
            <person name="Liu Y.J."/>
            <person name="Jiang P.F."/>
            <person name="Han X.M."/>
            <person name="Li X.Y."/>
            <person name="Wang H.M."/>
            <person name="Wang Y.J."/>
            <person name="Wang X.X."/>
            <person name="Zeng Q.Y."/>
        </authorList>
    </citation>
    <scope>NUCLEOTIDE SEQUENCE [LARGE SCALE GENOMIC DNA]</scope>
    <source>
        <strain evidence="2">cv. PAL-ZL1</strain>
    </source>
</reference>
<protein>
    <submittedName>
        <fullName evidence="1">Uncharacterized protein</fullName>
    </submittedName>
</protein>
<accession>A0ACC4C0V2</accession>
<evidence type="ECO:0000313" key="2">
    <source>
        <dbReference type="Proteomes" id="UP000309997"/>
    </source>
</evidence>
<sequence>MKYGERVLVLWLASSNKFRDSANEERKLLREQLDHKISRDELDNRDTTRYDEVLGFDGIRPEAKHLHEAHFLFRTLKLLYGDYLVTYPTHMISSYIILKSKSAAEAFELIGVELGFMFDVLFTKAMTGVFWRPRLFLRSINFLLSASALLAFWIMARNSKAYSEIDITISYLLLGGAVVLDIYSVIWMLLSDWTMLWLSKQRKPLPESICQFIYSSRWLSKGHNFRRWKDDVDCGLEELIFKRLLDMRSRYSCQDDQKMILAERGDHALENYNRCSEKFGCKGHNFRRWKEEVDCDLEELIFKRLLDMRSRYSCQDDQKMILAERASSDQFRDSVNKERVALQGQIERSFPDENFNSIIPEAKYLHEAHLLFRTLKLVFADYTVPLPVHRISYGILQSKDAAGAFNLIEVEVGFMFDLLFTKVMTTVCPRPRIILRFINFLSPVSALIAFSSMTRKSHTYSKIDIIISYLLLFGAVVLEIYSAILMFFSDWAMLWLSKQRKPPADSFYRGICSSRLLSFFSNNKRWKASMAQNRLTDYPKTSSKHIPKLFSTGNIQNWEVVVDLKELIFKRLLDMRSRCNFPDHKNDILEERGGHALRSKRCDVTLDRNFFGCDKVFDEISD</sequence>
<keyword evidence="2" id="KW-1185">Reference proteome</keyword>
<dbReference type="Proteomes" id="UP000309997">
    <property type="component" value="Unassembled WGS sequence"/>
</dbReference>
<evidence type="ECO:0000313" key="1">
    <source>
        <dbReference type="EMBL" id="KAL3585046.1"/>
    </source>
</evidence>
<proteinExistence type="predicted"/>
<gene>
    <name evidence="1" type="ORF">D5086_011913</name>
</gene>
<name>A0ACC4C0V2_POPAL</name>
<dbReference type="EMBL" id="RCHU02000006">
    <property type="protein sequence ID" value="KAL3585046.1"/>
    <property type="molecule type" value="Genomic_DNA"/>
</dbReference>
<comment type="caution">
    <text evidence="1">The sequence shown here is derived from an EMBL/GenBank/DDBJ whole genome shotgun (WGS) entry which is preliminary data.</text>
</comment>